<organism evidence="4 5">
    <name type="scientific">Fusarium torreyae</name>
    <dbReference type="NCBI Taxonomy" id="1237075"/>
    <lineage>
        <taxon>Eukaryota</taxon>
        <taxon>Fungi</taxon>
        <taxon>Dikarya</taxon>
        <taxon>Ascomycota</taxon>
        <taxon>Pezizomycotina</taxon>
        <taxon>Sordariomycetes</taxon>
        <taxon>Hypocreomycetidae</taxon>
        <taxon>Hypocreales</taxon>
        <taxon>Nectriaceae</taxon>
        <taxon>Fusarium</taxon>
    </lineage>
</organism>
<dbReference type="Proteomes" id="UP001152049">
    <property type="component" value="Unassembled WGS sequence"/>
</dbReference>
<comment type="similarity">
    <text evidence="1">Belongs to the TRAFAC class dynamin-like GTPase superfamily. IRG family.</text>
</comment>
<evidence type="ECO:0000259" key="3">
    <source>
        <dbReference type="PROSITE" id="PS51716"/>
    </source>
</evidence>
<evidence type="ECO:0000256" key="2">
    <source>
        <dbReference type="SAM" id="MobiDB-lite"/>
    </source>
</evidence>
<accession>A0A9W8VG91</accession>
<evidence type="ECO:0000256" key="1">
    <source>
        <dbReference type="ARBA" id="ARBA00005429"/>
    </source>
</evidence>
<dbReference type="Gene3D" id="3.40.50.300">
    <property type="entry name" value="P-loop containing nucleotide triphosphate hydrolases"/>
    <property type="match status" value="1"/>
</dbReference>
<dbReference type="SUPFAM" id="SSF52540">
    <property type="entry name" value="P-loop containing nucleoside triphosphate hydrolases"/>
    <property type="match status" value="1"/>
</dbReference>
<dbReference type="PANTHER" id="PTHR14143:SF1">
    <property type="entry name" value="IRG-TYPE G DOMAIN-CONTAINING PROTEIN"/>
    <property type="match status" value="1"/>
</dbReference>
<dbReference type="EMBL" id="JAOQAZ010000008">
    <property type="protein sequence ID" value="KAJ4264381.1"/>
    <property type="molecule type" value="Genomic_DNA"/>
</dbReference>
<reference evidence="4" key="1">
    <citation type="submission" date="2022-09" db="EMBL/GenBank/DDBJ databases">
        <title>Fusarium specimens isolated from Avocado Roots.</title>
        <authorList>
            <person name="Stajich J."/>
            <person name="Roper C."/>
            <person name="Heimlech-Rivalta G."/>
        </authorList>
    </citation>
    <scope>NUCLEOTIDE SEQUENCE</scope>
    <source>
        <strain evidence="4">CF00136</strain>
    </source>
</reference>
<keyword evidence="5" id="KW-1185">Reference proteome</keyword>
<protein>
    <recommendedName>
        <fullName evidence="3">IRG-type G domain-containing protein</fullName>
    </recommendedName>
</protein>
<dbReference type="GO" id="GO:0005525">
    <property type="term" value="F:GTP binding"/>
    <property type="evidence" value="ECO:0007669"/>
    <property type="project" value="InterPro"/>
</dbReference>
<dbReference type="InterPro" id="IPR027417">
    <property type="entry name" value="P-loop_NTPase"/>
</dbReference>
<dbReference type="OrthoDB" id="422720at2759"/>
<evidence type="ECO:0000313" key="5">
    <source>
        <dbReference type="Proteomes" id="UP001152049"/>
    </source>
</evidence>
<gene>
    <name evidence="4" type="ORF">NW762_005579</name>
</gene>
<evidence type="ECO:0000313" key="4">
    <source>
        <dbReference type="EMBL" id="KAJ4264381.1"/>
    </source>
</evidence>
<dbReference type="PROSITE" id="PS51716">
    <property type="entry name" value="G_IRG"/>
    <property type="match status" value="1"/>
</dbReference>
<comment type="caution">
    <text evidence="4">The sequence shown here is derived from an EMBL/GenBank/DDBJ whole genome shotgun (WGS) entry which is preliminary data.</text>
</comment>
<sequence>MSHSSDDDITPELSIFDTDATGYFDHQPPITIGNQASWASPRSNYEFGSMNFNPRTGTVEIGGPAGVLGGIALIGGMLAGMGGGGGSSDGLVREYRKEAREATRRAENEEKERKEAEKRASEAEAEKEATLERLKLEEELHKLGIPPSRVVSDEEIRTSRLDVSYVNNMCNIGVVGRQNEGKSTLVNCFRGLDHNAPGSAMTGKTEVTRKSTPYADNLHNGVVWHDISGGGTTQTTAWGYYYEQKLFAYDKLVLTHSSTLSELDVQILQVCKHRKQECIVVRTKADAHIRNCKRRCNHETIEKAREDFINQVRQDTIAKNEEAGKARELCPEYTDYIVSEMGIAQLVKGQAPSGDPYEQVIDEESLLRKLRLLS</sequence>
<feature type="domain" description="IRG-type G" evidence="3">
    <location>
        <begin position="168"/>
        <end position="369"/>
    </location>
</feature>
<name>A0A9W8VG91_9HYPO</name>
<dbReference type="InterPro" id="IPR030385">
    <property type="entry name" value="G_IRG_dom"/>
</dbReference>
<feature type="region of interest" description="Disordered" evidence="2">
    <location>
        <begin position="101"/>
        <end position="127"/>
    </location>
</feature>
<dbReference type="AlphaFoldDB" id="A0A9W8VG91"/>
<dbReference type="GO" id="GO:0016020">
    <property type="term" value="C:membrane"/>
    <property type="evidence" value="ECO:0007669"/>
    <property type="project" value="InterPro"/>
</dbReference>
<dbReference type="PANTHER" id="PTHR14143">
    <property type="entry name" value="INTERFERON-INDUCIBLE GTPASE FAMILY MEMBER"/>
    <property type="match status" value="1"/>
</dbReference>
<proteinExistence type="inferred from homology"/>
<dbReference type="InterPro" id="IPR007743">
    <property type="entry name" value="Immunity-related_GTPase-like"/>
</dbReference>
<dbReference type="Pfam" id="PF05049">
    <property type="entry name" value="IIGP"/>
    <property type="match status" value="1"/>
</dbReference>